<feature type="region of interest" description="Disordered" evidence="1">
    <location>
        <begin position="1"/>
        <end position="145"/>
    </location>
</feature>
<dbReference type="PANTHER" id="PTHR35587:SF4">
    <property type="match status" value="1"/>
</dbReference>
<gene>
    <name evidence="2" type="ORF">THAR02_04940</name>
</gene>
<evidence type="ECO:0000313" key="2">
    <source>
        <dbReference type="EMBL" id="KKP02963.1"/>
    </source>
</evidence>
<evidence type="ECO:0000256" key="1">
    <source>
        <dbReference type="SAM" id="MobiDB-lite"/>
    </source>
</evidence>
<dbReference type="PANTHER" id="PTHR35587">
    <property type="entry name" value="EXPRESSED PROTEIN"/>
    <property type="match status" value="1"/>
</dbReference>
<sequence length="172" mass="19477">MEGKHRDRTLLQDTDQTAQPRADKAREREKSVGREVSDPRGAESIVGSKYLSPDEDRGENQDEPEVPDQARSALPQTTKSRSTGPAWGKKQRFQDGILTKEDNSGAKTALSQQEIPPPRQRRRQQLRQQHDEQPEPKKGNDNSALRLRLDLNLDIEIELKAKIHGDITLTLL</sequence>
<feature type="compositionally biased region" description="Basic and acidic residues" evidence="1">
    <location>
        <begin position="1"/>
        <end position="10"/>
    </location>
</feature>
<comment type="caution">
    <text evidence="2">The sequence shown here is derived from an EMBL/GenBank/DDBJ whole genome shotgun (WGS) entry which is preliminary data.</text>
</comment>
<protein>
    <submittedName>
        <fullName evidence="2">Uncharacterized protein</fullName>
    </submittedName>
</protein>
<organism evidence="2 3">
    <name type="scientific">Trichoderma harzianum</name>
    <name type="common">Hypocrea lixii</name>
    <dbReference type="NCBI Taxonomy" id="5544"/>
    <lineage>
        <taxon>Eukaryota</taxon>
        <taxon>Fungi</taxon>
        <taxon>Dikarya</taxon>
        <taxon>Ascomycota</taxon>
        <taxon>Pezizomycotina</taxon>
        <taxon>Sordariomycetes</taxon>
        <taxon>Hypocreomycetidae</taxon>
        <taxon>Hypocreales</taxon>
        <taxon>Hypocreaceae</taxon>
        <taxon>Trichoderma</taxon>
    </lineage>
</organism>
<dbReference type="Proteomes" id="UP000034112">
    <property type="component" value="Unassembled WGS sequence"/>
</dbReference>
<proteinExistence type="predicted"/>
<reference evidence="3" key="1">
    <citation type="journal article" date="2015" name="Genome Announc.">
        <title>Draft whole-genome sequence of the biocontrol agent Trichoderma harzianum T6776.</title>
        <authorList>
            <person name="Baroncelli R."/>
            <person name="Piaggeschi G."/>
            <person name="Fiorini L."/>
            <person name="Bertolini E."/>
            <person name="Zapparata A."/>
            <person name="Pe M.E."/>
            <person name="Sarrocco S."/>
            <person name="Vannacci G."/>
        </authorList>
    </citation>
    <scope>NUCLEOTIDE SEQUENCE [LARGE SCALE GENOMIC DNA]</scope>
    <source>
        <strain evidence="3">T6776</strain>
    </source>
</reference>
<feature type="compositionally biased region" description="Polar residues" evidence="1">
    <location>
        <begin position="74"/>
        <end position="83"/>
    </location>
</feature>
<feature type="compositionally biased region" description="Basic and acidic residues" evidence="1">
    <location>
        <begin position="128"/>
        <end position="140"/>
    </location>
</feature>
<dbReference type="AlphaFoldDB" id="A0A0F9XRW6"/>
<name>A0A0F9XRW6_TRIHA</name>
<evidence type="ECO:0000313" key="3">
    <source>
        <dbReference type="Proteomes" id="UP000034112"/>
    </source>
</evidence>
<feature type="compositionally biased region" description="Basic and acidic residues" evidence="1">
    <location>
        <begin position="21"/>
        <end position="41"/>
    </location>
</feature>
<dbReference type="OrthoDB" id="2873061at2759"/>
<dbReference type="EMBL" id="JOKZ01000129">
    <property type="protein sequence ID" value="KKP02963.1"/>
    <property type="molecule type" value="Genomic_DNA"/>
</dbReference>
<accession>A0A0F9XRW6</accession>